<organism evidence="2 3">
    <name type="scientific">Echinococcus granulosus</name>
    <name type="common">Hydatid tapeworm</name>
    <dbReference type="NCBI Taxonomy" id="6210"/>
    <lineage>
        <taxon>Eukaryota</taxon>
        <taxon>Metazoa</taxon>
        <taxon>Spiralia</taxon>
        <taxon>Lophotrochozoa</taxon>
        <taxon>Platyhelminthes</taxon>
        <taxon>Cestoda</taxon>
        <taxon>Eucestoda</taxon>
        <taxon>Cyclophyllidea</taxon>
        <taxon>Taeniidae</taxon>
        <taxon>Echinococcus</taxon>
        <taxon>Echinococcus granulosus group</taxon>
    </lineage>
</organism>
<dbReference type="RefSeq" id="XP_024348200.1">
    <property type="nucleotide sequence ID" value="XM_024497404.1"/>
</dbReference>
<protein>
    <submittedName>
        <fullName evidence="2">Uncharacterized protein</fullName>
    </submittedName>
</protein>
<dbReference type="EMBL" id="APAU02000097">
    <property type="protein sequence ID" value="EUB57004.1"/>
    <property type="molecule type" value="Genomic_DNA"/>
</dbReference>
<proteinExistence type="predicted"/>
<dbReference type="Proteomes" id="UP000019149">
    <property type="component" value="Unassembled WGS sequence"/>
</dbReference>
<dbReference type="GeneID" id="36343870"/>
<evidence type="ECO:0000313" key="3">
    <source>
        <dbReference type="Proteomes" id="UP000019149"/>
    </source>
</evidence>
<sequence length="201" mass="23577">MAPNHELLLFSNEFMRYCMNNLPLHYAIYLKYRTMYFVITRSLSLKRSPKYKIPINCLSERCKTLGRPNLRWIPNTFLQQSPRAIKIQEISGINYYAGERVIDTVNGFSCESSLEFNTRECTVNSQSTNLPNSHEMFSDSPMRSDGNESHFQNMHHHLLCPPYIDCVKPVEYKSTIKYKFKGGLQHHKNFQENPRISENND</sequence>
<reference evidence="2 3" key="1">
    <citation type="journal article" date="2013" name="Nat. Genet.">
        <title>The genome of the hydatid tapeworm Echinococcus granulosus.</title>
        <authorList>
            <person name="Zheng H."/>
            <person name="Zhang W."/>
            <person name="Zhang L."/>
            <person name="Zhang Z."/>
            <person name="Li J."/>
            <person name="Lu G."/>
            <person name="Zhu Y."/>
            <person name="Wang Y."/>
            <person name="Huang Y."/>
            <person name="Liu J."/>
            <person name="Kang H."/>
            <person name="Chen J."/>
            <person name="Wang L."/>
            <person name="Chen A."/>
            <person name="Yu S."/>
            <person name="Gao Z."/>
            <person name="Jin L."/>
            <person name="Gu W."/>
            <person name="Wang Z."/>
            <person name="Zhao L."/>
            <person name="Shi B."/>
            <person name="Wen H."/>
            <person name="Lin R."/>
            <person name="Jones M.K."/>
            <person name="Brejova B."/>
            <person name="Vinar T."/>
            <person name="Zhao G."/>
            <person name="McManus D.P."/>
            <person name="Chen Z."/>
            <person name="Zhou Y."/>
            <person name="Wang S."/>
        </authorList>
    </citation>
    <scope>NUCLEOTIDE SEQUENCE [LARGE SCALE GENOMIC DNA]</scope>
</reference>
<evidence type="ECO:0000256" key="1">
    <source>
        <dbReference type="SAM" id="MobiDB-lite"/>
    </source>
</evidence>
<dbReference type="KEGG" id="egl:EGR_08155"/>
<comment type="caution">
    <text evidence="2">The sequence shown here is derived from an EMBL/GenBank/DDBJ whole genome shotgun (WGS) entry which is preliminary data.</text>
</comment>
<dbReference type="AlphaFoldDB" id="W6UUE8"/>
<feature type="region of interest" description="Disordered" evidence="1">
    <location>
        <begin position="125"/>
        <end position="147"/>
    </location>
</feature>
<accession>W6UUE8</accession>
<gene>
    <name evidence="2" type="ORF">EGR_08155</name>
</gene>
<evidence type="ECO:0000313" key="2">
    <source>
        <dbReference type="EMBL" id="EUB57004.1"/>
    </source>
</evidence>
<dbReference type="CTD" id="36343870"/>
<name>W6UUE8_ECHGR</name>
<keyword evidence="3" id="KW-1185">Reference proteome</keyword>